<dbReference type="Pfam" id="PF13088">
    <property type="entry name" value="BNR_2"/>
    <property type="match status" value="1"/>
</dbReference>
<dbReference type="InterPro" id="IPR036278">
    <property type="entry name" value="Sialidase_sf"/>
</dbReference>
<feature type="domain" description="CARDB" evidence="3">
    <location>
        <begin position="1101"/>
        <end position="1194"/>
    </location>
</feature>
<comment type="caution">
    <text evidence="5">The sequence shown here is derived from an EMBL/GenBank/DDBJ whole genome shotgun (WGS) entry which is preliminary data.</text>
</comment>
<evidence type="ECO:0000313" key="5">
    <source>
        <dbReference type="EMBL" id="HIF37396.1"/>
    </source>
</evidence>
<evidence type="ECO:0008006" key="7">
    <source>
        <dbReference type="Google" id="ProtNLM"/>
    </source>
</evidence>
<feature type="domain" description="Sialidase" evidence="4">
    <location>
        <begin position="452"/>
        <end position="758"/>
    </location>
</feature>
<proteinExistence type="predicted"/>
<feature type="compositionally biased region" description="Pro residues" evidence="1">
    <location>
        <begin position="1625"/>
        <end position="1652"/>
    </location>
</feature>
<dbReference type="InterPro" id="IPR011635">
    <property type="entry name" value="CARDB"/>
</dbReference>
<name>A0A7J4GRZ0_9ARCH</name>
<keyword evidence="2" id="KW-0472">Membrane</keyword>
<evidence type="ECO:0000256" key="2">
    <source>
        <dbReference type="SAM" id="Phobius"/>
    </source>
</evidence>
<keyword evidence="2" id="KW-1133">Transmembrane helix</keyword>
<reference evidence="6" key="1">
    <citation type="journal article" date="2019" name="bioRxiv">
        <title>Genome diversification in globally distributed novel marine Proteobacteria is linked to environmental adaptation.</title>
        <authorList>
            <person name="Zhou Z."/>
            <person name="Tran P.Q."/>
            <person name="Kieft K."/>
            <person name="Anantharaman K."/>
        </authorList>
    </citation>
    <scope>NUCLEOTIDE SEQUENCE [LARGE SCALE GENOMIC DNA]</scope>
</reference>
<organism evidence="5 6">
    <name type="scientific">Marine Group III euryarchaeote</name>
    <dbReference type="NCBI Taxonomy" id="2173149"/>
    <lineage>
        <taxon>Archaea</taxon>
        <taxon>Methanobacteriati</taxon>
        <taxon>Thermoplasmatota</taxon>
        <taxon>Thermoplasmata</taxon>
        <taxon>Candidatus Thermoprofundales</taxon>
    </lineage>
</organism>
<dbReference type="Gene3D" id="2.120.10.10">
    <property type="match status" value="4"/>
</dbReference>
<dbReference type="EMBL" id="DUCX01000044">
    <property type="protein sequence ID" value="HIF37396.1"/>
    <property type="molecule type" value="Genomic_DNA"/>
</dbReference>
<dbReference type="Gene3D" id="2.60.40.10">
    <property type="entry name" value="Immunoglobulins"/>
    <property type="match status" value="2"/>
</dbReference>
<evidence type="ECO:0000313" key="6">
    <source>
        <dbReference type="Proteomes" id="UP000585802"/>
    </source>
</evidence>
<dbReference type="InterPro" id="IPR013783">
    <property type="entry name" value="Ig-like_fold"/>
</dbReference>
<sequence>MNTRVSSITLALLLVINSVVIAETTTMFVRDDDESNQITLYLEEAVADDDTILRFPNAEVLDASYDVVGGADSDGNYPEDISISVNNYVWEYSGKGYGSLGMQNDFASGASTTSAVFTDDAGGETTVELYIPVNATITDAEVVLEGLSKGTGELDEAREVSKDTNAGSLSRDPSIVIDGSDTYAVWADDGNLKDRTNNRYQILFNSKNSGGWNEPTLLTDPDILYVYSEPVIRGNSNFLVAAWMASGYLQYVYSTNGGNTWSDIQTYDDNQYYVYYFDLQLDSNIIHLSLTLYTCADTCEDPEPTYDYRIYHTYSEDEGSTWTEILEVSDSSETTTNWYPSMNFNGDNVHIAWIGIASTTSATMYSSSDDGGETFGSPTQLSGPENALSPAVTCDVNSNVVVAWSEGSGEDKVVKARASSNDGTAFNTALTLSTSEDVEVFDEIVAANDGSGNFYVAWPRTDPSDYSDVVVSRSTNSGTSWNTAVEVDGVNEHATRGNSALYAESNKVGLIWLDDYDGDGASADPDIYYSESTNDGSSWSSMVEIGADQYYEADSSIVTLAYSNGYLYSAYWDEGDNDPEGDTNGNDALGTDIDLFFTRSSDDGESWSDIIVISNEETDGQSWDYFDYGSYFYPDYRNDIAASGSNVYAAWSNYNADSVQWEIKFSASSNSGSTWSDPEVISSSDASVDSFAPGIVANGNEVLVSWKEEYDGSILNSNIVVRNSNDNGDSWSDIIEITEDDGNQFYPEMSYSNGRYHIVWHAQDKEGTSTGYTIEYAYSEDTGDSWTRTTIRNPPTVNDYSWDPTISIDGDNVYVAWQDDDDWDGDGIYDWDVLFIMSDDNGDTWSDPTLIVDSGSDHNNYYTFPAIASLNGFVYVSYQEYNTSTNDYEHRFTLSQDYGSSWSSTFPVNDGHPTPNFAKMEVVVGEKAYFSYYGDQFGEDDVDYDIVVKATVDEGYPTNPTVNLDGSSNDWEWAGEFNQDVGPIIWDDNGENGALKSFSDAIADGIEYAIDNENTFVDDFGVEMAVVELTVTSDTDGRVGFSSLKIEYDVALTVGAGKFTEKLNTLVDSSTDATKQTRFVVTSETNGKLILKNLQIVTAEADLELKDLEFSDSNPKEGSSIVLTAYVKNTGEGDATVDVQFSVDGNDLGISTIEKVTSGSTETATYTWSDIPAGTHEVKAEIIDSVPEDTSQDNDMKSKTINVQEANAIITTDFNFDGIPVQDTPIDWILSLENEGDKYSDIIIYIYENDEDEDNLIYESPITRVNVDSIKNFEDTWEAKADVTTFFLKIVDSENDDVLNGDGDGEDIDVNVQRYPLFSVSKIEWVDENDNLITSFSDGTVVYAKIYIKNDGSFDVTASVDLSLTKSDKRIVPTPNYGANIEFNGDSETILMINGEYPKVVFNSEGQSGFTGNWVVDIKIDNIFAKNNDEQIWDSEELTFTDLSNRVEVSRPPNLELSAFTSDRTDIGEGQAVTFTIVVSNEGEAEATGEIVLKQGGTELGRIYFVVAGYDSTSVEYEYSVPSSYDGELNLKAQIDRTSVYPPGGPDDDIGDDIREITLNVEGTSPKVKPTETSSSFTGSMIVPLTVIGVLIIGLAGAFFMYKRSQTGVDSELEQEDPFGAMPGTAPPAAVPAPPVQQPPAAVPPPPVPEQPPAAALPGSTVLTIAVPAGAQPGQQIQIKAP</sequence>
<feature type="transmembrane region" description="Helical" evidence="2">
    <location>
        <begin position="1581"/>
        <end position="1602"/>
    </location>
</feature>
<feature type="non-terminal residue" evidence="5">
    <location>
        <position position="1682"/>
    </location>
</feature>
<evidence type="ECO:0000256" key="1">
    <source>
        <dbReference type="SAM" id="MobiDB-lite"/>
    </source>
</evidence>
<keyword evidence="2" id="KW-0812">Transmembrane</keyword>
<evidence type="ECO:0000259" key="3">
    <source>
        <dbReference type="Pfam" id="PF07705"/>
    </source>
</evidence>
<dbReference type="SUPFAM" id="SSF50939">
    <property type="entry name" value="Sialidases"/>
    <property type="match status" value="3"/>
</dbReference>
<evidence type="ECO:0000259" key="4">
    <source>
        <dbReference type="Pfam" id="PF13088"/>
    </source>
</evidence>
<dbReference type="InterPro" id="IPR011040">
    <property type="entry name" value="Sialidase"/>
</dbReference>
<accession>A0A7J4GRZ0</accession>
<feature type="region of interest" description="Disordered" evidence="1">
    <location>
        <begin position="1611"/>
        <end position="1656"/>
    </location>
</feature>
<dbReference type="CDD" id="cd15482">
    <property type="entry name" value="Sialidase_non-viral"/>
    <property type="match status" value="2"/>
</dbReference>
<protein>
    <recommendedName>
        <fullName evidence="7">CARDB domain-containing protein</fullName>
    </recommendedName>
</protein>
<dbReference type="Proteomes" id="UP000585802">
    <property type="component" value="Unassembled WGS sequence"/>
</dbReference>
<gene>
    <name evidence="5" type="ORF">EYQ70_03200</name>
</gene>
<dbReference type="Pfam" id="PF07705">
    <property type="entry name" value="CARDB"/>
    <property type="match status" value="1"/>
</dbReference>